<comment type="function">
    <text evidence="4">Nucleoside triphosphate pyrophosphatase that hydrolyzes dTTP and UTP. May have a dual role in cell division arrest and in preventing the incorporation of modified nucleotides into cellular nucleic acids.</text>
</comment>
<dbReference type="Pfam" id="PF02545">
    <property type="entry name" value="Maf"/>
    <property type="match status" value="1"/>
</dbReference>
<name>A0ABX5D692_9VIBR</name>
<dbReference type="InterPro" id="IPR003697">
    <property type="entry name" value="Maf-like"/>
</dbReference>
<gene>
    <name evidence="5" type="ORF">COR51_24660</name>
</gene>
<keyword evidence="6" id="KW-1185">Reference proteome</keyword>
<dbReference type="PANTHER" id="PTHR43213">
    <property type="entry name" value="BIFUNCTIONAL DTTP/UTP PYROPHOSPHATASE/METHYLTRANSFERASE PROTEIN-RELATED"/>
    <property type="match status" value="1"/>
</dbReference>
<comment type="similarity">
    <text evidence="4">Belongs to the Maf family. YhdE subfamily.</text>
</comment>
<dbReference type="NCBIfam" id="TIGR00172">
    <property type="entry name" value="maf"/>
    <property type="match status" value="1"/>
</dbReference>
<comment type="subcellular location">
    <subcellularLocation>
        <location evidence="4">Cytoplasm</location>
    </subcellularLocation>
</comment>
<evidence type="ECO:0000256" key="1">
    <source>
        <dbReference type="ARBA" id="ARBA00001968"/>
    </source>
</evidence>
<evidence type="ECO:0000256" key="2">
    <source>
        <dbReference type="ARBA" id="ARBA00022801"/>
    </source>
</evidence>
<comment type="cofactor">
    <cofactor evidence="1 4">
        <name>a divalent metal cation</name>
        <dbReference type="ChEBI" id="CHEBI:60240"/>
    </cofactor>
</comment>
<dbReference type="Proteomes" id="UP000238163">
    <property type="component" value="Unassembled WGS sequence"/>
</dbReference>
<dbReference type="PANTHER" id="PTHR43213:SF5">
    <property type="entry name" value="BIFUNCTIONAL DTTP_UTP PYROPHOSPHATASE_METHYLTRANSFERASE PROTEIN-RELATED"/>
    <property type="match status" value="1"/>
</dbReference>
<dbReference type="Gene3D" id="3.90.950.10">
    <property type="match status" value="1"/>
</dbReference>
<organism evidence="5 6">
    <name type="scientific">Vibrio mediterranei</name>
    <dbReference type="NCBI Taxonomy" id="689"/>
    <lineage>
        <taxon>Bacteria</taxon>
        <taxon>Pseudomonadati</taxon>
        <taxon>Pseudomonadota</taxon>
        <taxon>Gammaproteobacteria</taxon>
        <taxon>Vibrionales</taxon>
        <taxon>Vibrionaceae</taxon>
        <taxon>Vibrio</taxon>
    </lineage>
</organism>
<dbReference type="EMBL" id="NWTN01000029">
    <property type="protein sequence ID" value="PRQ64995.1"/>
    <property type="molecule type" value="Genomic_DNA"/>
</dbReference>
<evidence type="ECO:0000256" key="3">
    <source>
        <dbReference type="ARBA" id="ARBA00023080"/>
    </source>
</evidence>
<feature type="site" description="Important for substrate specificity" evidence="4">
    <location>
        <position position="18"/>
    </location>
</feature>
<reference evidence="5 6" key="2">
    <citation type="submission" date="2018-03" db="EMBL/GenBank/DDBJ databases">
        <title>Genetic Diversity and Phenotypic Plasticity of AHL Mediated Quorum Sensing in Environmental Strains of Vibrio mediterranei.</title>
        <authorList>
            <person name="Lantoine F."/>
            <person name="Vouve F."/>
        </authorList>
    </citation>
    <scope>NUCLEOTIDE SEQUENCE [LARGE SCALE GENOMIC DNA]</scope>
    <source>
        <strain evidence="5 6">17LN0615E</strain>
    </source>
</reference>
<keyword evidence="2 4" id="KW-0378">Hydrolase</keyword>
<proteinExistence type="inferred from homology"/>
<keyword evidence="3 4" id="KW-0546">Nucleotide metabolism</keyword>
<dbReference type="SUPFAM" id="SSF52972">
    <property type="entry name" value="ITPase-like"/>
    <property type="match status" value="1"/>
</dbReference>
<dbReference type="InterPro" id="IPR029001">
    <property type="entry name" value="ITPase-like_fam"/>
</dbReference>
<dbReference type="HAMAP" id="MF_00528">
    <property type="entry name" value="Maf"/>
    <property type="match status" value="1"/>
</dbReference>
<comment type="catalytic activity">
    <reaction evidence="4">
        <text>dTTP + H2O = dTMP + diphosphate + H(+)</text>
        <dbReference type="Rhea" id="RHEA:28534"/>
        <dbReference type="ChEBI" id="CHEBI:15377"/>
        <dbReference type="ChEBI" id="CHEBI:15378"/>
        <dbReference type="ChEBI" id="CHEBI:33019"/>
        <dbReference type="ChEBI" id="CHEBI:37568"/>
        <dbReference type="ChEBI" id="CHEBI:63528"/>
        <dbReference type="EC" id="3.6.1.9"/>
    </reaction>
</comment>
<comment type="caution">
    <text evidence="4">Lacks conserved residue(s) required for the propagation of feature annotation.</text>
</comment>
<evidence type="ECO:0000313" key="5">
    <source>
        <dbReference type="EMBL" id="PRQ64995.1"/>
    </source>
</evidence>
<dbReference type="EC" id="3.6.1.9" evidence="4"/>
<dbReference type="PIRSF" id="PIRSF006305">
    <property type="entry name" value="Maf"/>
    <property type="match status" value="1"/>
</dbReference>
<keyword evidence="4" id="KW-0963">Cytoplasm</keyword>
<accession>A0ABX5D692</accession>
<evidence type="ECO:0000313" key="6">
    <source>
        <dbReference type="Proteomes" id="UP000238163"/>
    </source>
</evidence>
<feature type="site" description="Important for substrate specificity" evidence="4">
    <location>
        <position position="159"/>
    </location>
</feature>
<dbReference type="CDD" id="cd00555">
    <property type="entry name" value="Maf"/>
    <property type="match status" value="1"/>
</dbReference>
<feature type="site" description="Important for substrate specificity" evidence="4">
    <location>
        <position position="77"/>
    </location>
</feature>
<comment type="catalytic activity">
    <reaction evidence="4">
        <text>UTP + H2O = UMP + diphosphate + H(+)</text>
        <dbReference type="Rhea" id="RHEA:29395"/>
        <dbReference type="ChEBI" id="CHEBI:15377"/>
        <dbReference type="ChEBI" id="CHEBI:15378"/>
        <dbReference type="ChEBI" id="CHEBI:33019"/>
        <dbReference type="ChEBI" id="CHEBI:46398"/>
        <dbReference type="ChEBI" id="CHEBI:57865"/>
        <dbReference type="EC" id="3.6.1.9"/>
    </reaction>
</comment>
<reference evidence="5 6" key="1">
    <citation type="submission" date="2017-09" db="EMBL/GenBank/DDBJ databases">
        <authorList>
            <person name="Girard L."/>
            <person name="Lami R."/>
            <person name="Suzuki M."/>
            <person name="Baudart J."/>
        </authorList>
    </citation>
    <scope>NUCLEOTIDE SEQUENCE [LARGE SCALE GENOMIC DNA]</scope>
    <source>
        <strain evidence="5 6">17LN0615E</strain>
    </source>
</reference>
<comment type="caution">
    <text evidence="5">The sequence shown here is derived from an EMBL/GenBank/DDBJ whole genome shotgun (WGS) entry which is preliminary data.</text>
</comment>
<protein>
    <recommendedName>
        <fullName evidence="4">dTTP/UTP pyrophosphatase</fullName>
        <shortName evidence="4">dTTPase/UTPase</shortName>
        <ecNumber evidence="4">3.6.1.9</ecNumber>
    </recommendedName>
    <alternativeName>
        <fullName evidence="4">Nucleoside triphosphate pyrophosphatase</fullName>
    </alternativeName>
    <alternativeName>
        <fullName evidence="4">Nucleotide pyrophosphatase</fullName>
        <shortName evidence="4">Nucleotide PPase</shortName>
    </alternativeName>
</protein>
<evidence type="ECO:0000256" key="4">
    <source>
        <dbReference type="HAMAP-Rule" id="MF_00528"/>
    </source>
</evidence>
<feature type="active site" description="Proton acceptor" evidence="4">
    <location>
        <position position="76"/>
    </location>
</feature>
<sequence length="194" mass="21351">MSGKSMTTKIVLASTSPRRRELLSQLGYQFSVVSPDIEEVKQAQESAQQYVERLSLEKAMAGLELSDSSSVVVGSDTVVVLNEHVLEKPNDFGHAKAMLQGMSGEKHQVLTAVSVVSKNKQSSVVVTTDVWFKTLSEKEIEQYWLSGEPQDKAGSYGIQGLGGRFVTRIEGSYYAVVGLPLYETDQLLQEFINN</sequence>